<gene>
    <name evidence="4" type="ORF">FD22_GL001568</name>
</gene>
<reference evidence="4 5" key="1">
    <citation type="journal article" date="2015" name="Genome Announc.">
        <title>Expanding the biotechnology potential of lactobacilli through comparative genomics of 213 strains and associated genera.</title>
        <authorList>
            <person name="Sun Z."/>
            <person name="Harris H.M."/>
            <person name="McCann A."/>
            <person name="Guo C."/>
            <person name="Argimon S."/>
            <person name="Zhang W."/>
            <person name="Yang X."/>
            <person name="Jeffery I.B."/>
            <person name="Cooney J.C."/>
            <person name="Kagawa T.F."/>
            <person name="Liu W."/>
            <person name="Song Y."/>
            <person name="Salvetti E."/>
            <person name="Wrobel A."/>
            <person name="Rasinkangas P."/>
            <person name="Parkhill J."/>
            <person name="Rea M.C."/>
            <person name="O'Sullivan O."/>
            <person name="Ritari J."/>
            <person name="Douillard F.P."/>
            <person name="Paul Ross R."/>
            <person name="Yang R."/>
            <person name="Briner A.E."/>
            <person name="Felis G.E."/>
            <person name="de Vos W.M."/>
            <person name="Barrangou R."/>
            <person name="Klaenhammer T.R."/>
            <person name="Caufield P.W."/>
            <person name="Cui Y."/>
            <person name="Zhang H."/>
            <person name="O'Toole P.W."/>
        </authorList>
    </citation>
    <scope>NUCLEOTIDE SEQUENCE [LARGE SCALE GENOMIC DNA]</scope>
    <source>
        <strain evidence="4 5">DSM 20001</strain>
    </source>
</reference>
<dbReference type="EMBL" id="AZCN01000042">
    <property type="protein sequence ID" value="KRK15761.1"/>
    <property type="molecule type" value="Genomic_DNA"/>
</dbReference>
<sequence>MKKLLGLLSVGIISLGLAGCGQQNKTKNKQEKALTVSVDKRTYDVRTSGNDDIYDTALVTGKTTPGAKVYVNDSGKEKAENWHGEDTADSNGLFKIKVYNGSEKVFHYVVYSKLKGKISKEVPISIKDHESSIDDQRASTYVSDDSSSKDSSTASTGNDTYSSVKNYNVNWSDNSWAGLNISIDKVDVGALKSPEETTDNAEANGIIRVHFTINNTQRDLSTYPNQATLQTSDGQQIDADLSDSDDIGGDFMQGTQKDGYVYFLVPTLDNASDITNIRLKFDGDYDTDNYEDDNSMHSFDTGIINLN</sequence>
<dbReference type="AlphaFoldDB" id="A0A0R1F7Q9"/>
<dbReference type="RefSeq" id="WP_010010124.1">
    <property type="nucleotide sequence ID" value="NZ_AZCN01000042.1"/>
</dbReference>
<evidence type="ECO:0000313" key="5">
    <source>
        <dbReference type="Proteomes" id="UP000051181"/>
    </source>
</evidence>
<dbReference type="eggNOG" id="COG3152">
    <property type="taxonomic scope" value="Bacteria"/>
</dbReference>
<evidence type="ECO:0000256" key="1">
    <source>
        <dbReference type="SAM" id="MobiDB-lite"/>
    </source>
</evidence>
<dbReference type="InterPro" id="IPR029051">
    <property type="entry name" value="DUF4352"/>
</dbReference>
<keyword evidence="2" id="KW-0732">Signal</keyword>
<organism evidence="4 5">
    <name type="scientific">Loigolactobacillus coryniformis subsp. coryniformis KCTC 3167 = DSM 20001</name>
    <dbReference type="NCBI Taxonomy" id="913848"/>
    <lineage>
        <taxon>Bacteria</taxon>
        <taxon>Bacillati</taxon>
        <taxon>Bacillota</taxon>
        <taxon>Bacilli</taxon>
        <taxon>Lactobacillales</taxon>
        <taxon>Lactobacillaceae</taxon>
        <taxon>Loigolactobacillus</taxon>
    </lineage>
</organism>
<dbReference type="GeneID" id="65917593"/>
<dbReference type="Proteomes" id="UP000051181">
    <property type="component" value="Unassembled WGS sequence"/>
</dbReference>
<protein>
    <submittedName>
        <fullName evidence="4">Prophage pi3 protein 59</fullName>
    </submittedName>
</protein>
<feature type="signal peptide" evidence="2">
    <location>
        <begin position="1"/>
        <end position="18"/>
    </location>
</feature>
<feature type="compositionally biased region" description="Low complexity" evidence="1">
    <location>
        <begin position="139"/>
        <end position="156"/>
    </location>
</feature>
<evidence type="ECO:0000313" key="4">
    <source>
        <dbReference type="EMBL" id="KRK15761.1"/>
    </source>
</evidence>
<evidence type="ECO:0000259" key="3">
    <source>
        <dbReference type="Pfam" id="PF11611"/>
    </source>
</evidence>
<dbReference type="PATRIC" id="fig|913848.6.peg.1606"/>
<accession>A0A0R1F7Q9</accession>
<feature type="chain" id="PRO_5038772463" evidence="2">
    <location>
        <begin position="19"/>
        <end position="307"/>
    </location>
</feature>
<dbReference type="PROSITE" id="PS51257">
    <property type="entry name" value="PROKAR_LIPOPROTEIN"/>
    <property type="match status" value="1"/>
</dbReference>
<evidence type="ECO:0000256" key="2">
    <source>
        <dbReference type="SAM" id="SignalP"/>
    </source>
</evidence>
<comment type="caution">
    <text evidence="4">The sequence shown here is derived from an EMBL/GenBank/DDBJ whole genome shotgun (WGS) entry which is preliminary data.</text>
</comment>
<feature type="region of interest" description="Disordered" evidence="1">
    <location>
        <begin position="129"/>
        <end position="159"/>
    </location>
</feature>
<proteinExistence type="predicted"/>
<dbReference type="Pfam" id="PF11611">
    <property type="entry name" value="DUF4352"/>
    <property type="match status" value="1"/>
</dbReference>
<name>A0A0R1F7Q9_9LACO</name>
<feature type="domain" description="DUF4352" evidence="3">
    <location>
        <begin position="179"/>
        <end position="271"/>
    </location>
</feature>